<dbReference type="HOGENOM" id="CLU_3100995_0_0_3"/>
<accession>F4XUA5</accession>
<evidence type="ECO:0000313" key="2">
    <source>
        <dbReference type="EMBL" id="EGJ31730.1"/>
    </source>
</evidence>
<name>F4XUA5_9CYAN</name>
<evidence type="ECO:0000313" key="3">
    <source>
        <dbReference type="Proteomes" id="UP000003959"/>
    </source>
</evidence>
<keyword evidence="3" id="KW-1185">Reference proteome</keyword>
<feature type="region of interest" description="Disordered" evidence="1">
    <location>
        <begin position="29"/>
        <end position="51"/>
    </location>
</feature>
<proteinExistence type="predicted"/>
<organism evidence="2 3">
    <name type="scientific">Moorena producens 3L</name>
    <dbReference type="NCBI Taxonomy" id="489825"/>
    <lineage>
        <taxon>Bacteria</taxon>
        <taxon>Bacillati</taxon>
        <taxon>Cyanobacteriota</taxon>
        <taxon>Cyanophyceae</taxon>
        <taxon>Coleofasciculales</taxon>
        <taxon>Coleofasciculaceae</taxon>
        <taxon>Moorena</taxon>
    </lineage>
</organism>
<reference evidence="3" key="1">
    <citation type="journal article" date="2011" name="Proc. Natl. Acad. Sci. U.S.A.">
        <title>Genomic insights into the physiology and ecology of the marine filamentous cyanobacterium Lyngbya majuscula.</title>
        <authorList>
            <person name="Jones A.C."/>
            <person name="Monroe E.A."/>
            <person name="Podell S."/>
            <person name="Hess W.R."/>
            <person name="Klages S."/>
            <person name="Esquenazi E."/>
            <person name="Niessen S."/>
            <person name="Hoover H."/>
            <person name="Rothmann M."/>
            <person name="Lasken R.S."/>
            <person name="Yates J.R.III."/>
            <person name="Reinhardt R."/>
            <person name="Kube M."/>
            <person name="Burkart M.D."/>
            <person name="Allen E.E."/>
            <person name="Dorrestein P.C."/>
            <person name="Gerwick W.H."/>
            <person name="Gerwick L."/>
        </authorList>
    </citation>
    <scope>NUCLEOTIDE SEQUENCE [LARGE SCALE GENOMIC DNA]</scope>
    <source>
        <strain evidence="3">3L</strain>
    </source>
</reference>
<protein>
    <submittedName>
        <fullName evidence="2">Uncharacterized protein</fullName>
    </submittedName>
</protein>
<dbReference type="Proteomes" id="UP000003959">
    <property type="component" value="Unassembled WGS sequence"/>
</dbReference>
<dbReference type="EMBL" id="GL890931">
    <property type="protein sequence ID" value="EGJ31730.1"/>
    <property type="molecule type" value="Genomic_DNA"/>
</dbReference>
<gene>
    <name evidence="2" type="ORF">LYNGBM3L_32600</name>
</gene>
<sequence>MRARLVLVKPPKSPNFGGLVLMQSLMGETTPVAHGGNPQDRTGSPRPRCIA</sequence>
<dbReference type="AlphaFoldDB" id="F4XUA5"/>
<evidence type="ECO:0000256" key="1">
    <source>
        <dbReference type="SAM" id="MobiDB-lite"/>
    </source>
</evidence>